<evidence type="ECO:0000256" key="1">
    <source>
        <dbReference type="ARBA" id="ARBA00004651"/>
    </source>
</evidence>
<evidence type="ECO:0000256" key="2">
    <source>
        <dbReference type="ARBA" id="ARBA00022448"/>
    </source>
</evidence>
<keyword evidence="3" id="KW-1003">Cell membrane</keyword>
<evidence type="ECO:0000313" key="11">
    <source>
        <dbReference type="EMBL" id="MFM9614766.1"/>
    </source>
</evidence>
<keyword evidence="6 9" id="KW-0472">Membrane</keyword>
<dbReference type="SUPFAM" id="SSF103473">
    <property type="entry name" value="MFS general substrate transporter"/>
    <property type="match status" value="1"/>
</dbReference>
<feature type="transmembrane region" description="Helical" evidence="9">
    <location>
        <begin position="166"/>
        <end position="184"/>
    </location>
</feature>
<comment type="caution">
    <text evidence="11">The sequence shown here is derived from an EMBL/GenBank/DDBJ whole genome shotgun (WGS) entry which is preliminary data.</text>
</comment>
<keyword evidence="2" id="KW-0813">Transport</keyword>
<keyword evidence="7" id="KW-0046">Antibiotic resistance</keyword>
<dbReference type="InterPro" id="IPR020846">
    <property type="entry name" value="MFS_dom"/>
</dbReference>
<feature type="transmembrane region" description="Helical" evidence="9">
    <location>
        <begin position="371"/>
        <end position="390"/>
    </location>
</feature>
<feature type="transmembrane region" description="Helical" evidence="9">
    <location>
        <begin position="396"/>
        <end position="422"/>
    </location>
</feature>
<keyword evidence="5 9" id="KW-1133">Transmembrane helix</keyword>
<name>A0ABW9I4D2_9ACTN</name>
<dbReference type="InterPro" id="IPR036259">
    <property type="entry name" value="MFS_trans_sf"/>
</dbReference>
<evidence type="ECO:0000313" key="12">
    <source>
        <dbReference type="Proteomes" id="UP001631957"/>
    </source>
</evidence>
<evidence type="ECO:0000259" key="10">
    <source>
        <dbReference type="PROSITE" id="PS50850"/>
    </source>
</evidence>
<feature type="transmembrane region" description="Helical" evidence="9">
    <location>
        <begin position="222"/>
        <end position="243"/>
    </location>
</feature>
<accession>A0ABW9I4D2</accession>
<evidence type="ECO:0000256" key="6">
    <source>
        <dbReference type="ARBA" id="ARBA00023136"/>
    </source>
</evidence>
<protein>
    <submittedName>
        <fullName evidence="11">MFS transporter</fullName>
    </submittedName>
</protein>
<dbReference type="EMBL" id="JBJVNI010000028">
    <property type="protein sequence ID" value="MFM9614766.1"/>
    <property type="molecule type" value="Genomic_DNA"/>
</dbReference>
<feature type="transmembrane region" description="Helical" evidence="9">
    <location>
        <begin position="51"/>
        <end position="69"/>
    </location>
</feature>
<dbReference type="InterPro" id="IPR011701">
    <property type="entry name" value="MFS"/>
</dbReference>
<feature type="transmembrane region" description="Helical" evidence="9">
    <location>
        <begin position="308"/>
        <end position="327"/>
    </location>
</feature>
<dbReference type="PROSITE" id="PS50850">
    <property type="entry name" value="MFS"/>
    <property type="match status" value="1"/>
</dbReference>
<feature type="transmembrane region" description="Helical" evidence="9">
    <location>
        <begin position="139"/>
        <end position="160"/>
    </location>
</feature>
<proteinExistence type="predicted"/>
<dbReference type="Gene3D" id="1.20.1720.10">
    <property type="entry name" value="Multidrug resistance protein D"/>
    <property type="match status" value="2"/>
</dbReference>
<feature type="transmembrane region" description="Helical" evidence="9">
    <location>
        <begin position="339"/>
        <end position="359"/>
    </location>
</feature>
<feature type="region of interest" description="Disordered" evidence="8">
    <location>
        <begin position="491"/>
        <end position="553"/>
    </location>
</feature>
<evidence type="ECO:0000256" key="3">
    <source>
        <dbReference type="ARBA" id="ARBA00022475"/>
    </source>
</evidence>
<feature type="transmembrane region" description="Helical" evidence="9">
    <location>
        <begin position="76"/>
        <end position="95"/>
    </location>
</feature>
<feature type="transmembrane region" description="Helical" evidence="9">
    <location>
        <begin position="107"/>
        <end position="127"/>
    </location>
</feature>
<evidence type="ECO:0000256" key="8">
    <source>
        <dbReference type="SAM" id="MobiDB-lite"/>
    </source>
</evidence>
<evidence type="ECO:0000256" key="5">
    <source>
        <dbReference type="ARBA" id="ARBA00022989"/>
    </source>
</evidence>
<gene>
    <name evidence="11" type="ORF">ACKI18_39540</name>
</gene>
<keyword evidence="12" id="KW-1185">Reference proteome</keyword>
<feature type="domain" description="Major facilitator superfamily (MFS) profile" evidence="10">
    <location>
        <begin position="10"/>
        <end position="492"/>
    </location>
</feature>
<dbReference type="RefSeq" id="WP_240656805.1">
    <property type="nucleotide sequence ID" value="NZ_JBJVNI010000028.1"/>
</dbReference>
<dbReference type="PANTHER" id="PTHR42718">
    <property type="entry name" value="MAJOR FACILITATOR SUPERFAMILY MULTIDRUG TRANSPORTER MFSC"/>
    <property type="match status" value="1"/>
</dbReference>
<evidence type="ECO:0000256" key="9">
    <source>
        <dbReference type="SAM" id="Phobius"/>
    </source>
</evidence>
<sequence>MPAPALKRPTLLALCACVLVAQSMVAAINLLIPQLAASGLRPSHAEILWTVDAYVIAFAGLLIPAGALGDRYGRKGALLAGLALFAVGAGVSASAPTPALLIAGRGVSGAGAALITPATMSLVVHLAGPARRAQAMASWTLAIGLGGMAGNLGGGLVGQFLTWRALFWAMVPLAGLLAVAVAVTTPRTARSPRNSLDPVGTSLLTAGLVAVLFGIIESPEHGWTSGVILTAFGVGTGLIGGFAGRSVRAARRVDSAALEGSSVPAGADAVPAGADAVSARAARETRLGAQPPYREPLFDPRLFRSPRLRATVLGLATGFFGLFALFFVNSQYLQEVKGYGPGVTGVAILPVIVGMALVPKFAARWSAHPRPVVGAGLALIGLGLLGTSTADAGTPYPLYACWLLTISAGTGLAMPALTLGVATSLPPHRTGLGSGLGTSAREIGAALGVAVSGTLLAHHPDLASGMGSALRVVGITVLVSTALVVTEFRGERETGAPASTPPDAPQAAPGAEVSPRRQGTATGPDPASPWPSARPASSPSPPPTTSGTPPCSR</sequence>
<evidence type="ECO:0000256" key="7">
    <source>
        <dbReference type="ARBA" id="ARBA00023251"/>
    </source>
</evidence>
<dbReference type="Pfam" id="PF07690">
    <property type="entry name" value="MFS_1"/>
    <property type="match status" value="1"/>
</dbReference>
<organism evidence="11 12">
    <name type="scientific">Streptomyces niveiscabiei</name>
    <dbReference type="NCBI Taxonomy" id="164115"/>
    <lineage>
        <taxon>Bacteria</taxon>
        <taxon>Bacillati</taxon>
        <taxon>Actinomycetota</taxon>
        <taxon>Actinomycetes</taxon>
        <taxon>Kitasatosporales</taxon>
        <taxon>Streptomycetaceae</taxon>
        <taxon>Streptomyces</taxon>
    </lineage>
</organism>
<reference evidence="11 12" key="1">
    <citation type="submission" date="2024-12" db="EMBL/GenBank/DDBJ databases">
        <title>Forecasting of Potato common scab and diversities of Pathogenic streptomyces spp. in china.</title>
        <authorList>
            <person name="Handique U."/>
            <person name="Wu J."/>
        </authorList>
    </citation>
    <scope>NUCLEOTIDE SEQUENCE [LARGE SCALE GENOMIC DNA]</scope>
    <source>
        <strain evidence="11 12">ZRIMU1530</strain>
    </source>
</reference>
<dbReference type="Proteomes" id="UP001631957">
    <property type="component" value="Unassembled WGS sequence"/>
</dbReference>
<evidence type="ECO:0000256" key="4">
    <source>
        <dbReference type="ARBA" id="ARBA00022692"/>
    </source>
</evidence>
<comment type="subcellular location">
    <subcellularLocation>
        <location evidence="1">Cell membrane</location>
        <topology evidence="1">Multi-pass membrane protein</topology>
    </subcellularLocation>
</comment>
<keyword evidence="4 9" id="KW-0812">Transmembrane</keyword>
<dbReference type="PANTHER" id="PTHR42718:SF46">
    <property type="entry name" value="BLR6921 PROTEIN"/>
    <property type="match status" value="1"/>
</dbReference>
<feature type="transmembrane region" description="Helical" evidence="9">
    <location>
        <begin position="196"/>
        <end position="216"/>
    </location>
</feature>